<keyword evidence="7" id="KW-0325">Glycoprotein</keyword>
<dbReference type="Pfam" id="PF04389">
    <property type="entry name" value="Peptidase_M28"/>
    <property type="match status" value="1"/>
</dbReference>
<dbReference type="SUPFAM" id="SSF53187">
    <property type="entry name" value="Zn-dependent exopeptidases"/>
    <property type="match status" value="1"/>
</dbReference>
<dbReference type="PANTHER" id="PTHR12147:SF58">
    <property type="entry name" value="VACUOLAR MEMBRANE PROTEASE"/>
    <property type="match status" value="1"/>
</dbReference>
<feature type="transmembrane region" description="Helical" evidence="9">
    <location>
        <begin position="487"/>
        <end position="509"/>
    </location>
</feature>
<evidence type="ECO:0000256" key="4">
    <source>
        <dbReference type="ARBA" id="ARBA00017435"/>
    </source>
</evidence>
<evidence type="ECO:0000256" key="9">
    <source>
        <dbReference type="SAM" id="Phobius"/>
    </source>
</evidence>
<feature type="transmembrane region" description="Helical" evidence="9">
    <location>
        <begin position="515"/>
        <end position="533"/>
    </location>
</feature>
<dbReference type="OrthoDB" id="9762302at2"/>
<evidence type="ECO:0000256" key="7">
    <source>
        <dbReference type="ARBA" id="ARBA00023180"/>
    </source>
</evidence>
<keyword evidence="9" id="KW-0472">Membrane</keyword>
<evidence type="ECO:0000256" key="8">
    <source>
        <dbReference type="ARBA" id="ARBA00031512"/>
    </source>
</evidence>
<dbReference type="InterPro" id="IPR007484">
    <property type="entry name" value="Peptidase_M28"/>
</dbReference>
<dbReference type="InterPro" id="IPR045175">
    <property type="entry name" value="M28_fam"/>
</dbReference>
<feature type="transmembrane region" description="Helical" evidence="9">
    <location>
        <begin position="363"/>
        <end position="385"/>
    </location>
</feature>
<evidence type="ECO:0000259" key="11">
    <source>
        <dbReference type="Pfam" id="PF04389"/>
    </source>
</evidence>
<organism evidence="12 13">
    <name type="scientific">Tumebacillus avium</name>
    <dbReference type="NCBI Taxonomy" id="1903704"/>
    <lineage>
        <taxon>Bacteria</taxon>
        <taxon>Bacillati</taxon>
        <taxon>Bacillota</taxon>
        <taxon>Bacilli</taxon>
        <taxon>Bacillales</taxon>
        <taxon>Alicyclobacillaceae</taxon>
        <taxon>Tumebacillus</taxon>
    </lineage>
</organism>
<evidence type="ECO:0000313" key="12">
    <source>
        <dbReference type="EMBL" id="ARU60176.1"/>
    </source>
</evidence>
<accession>A0A1Y0IK14</accession>
<evidence type="ECO:0000256" key="6">
    <source>
        <dbReference type="ARBA" id="ARBA00022989"/>
    </source>
</evidence>
<dbReference type="GO" id="GO:0005774">
    <property type="term" value="C:vacuolar membrane"/>
    <property type="evidence" value="ECO:0007669"/>
    <property type="project" value="UniProtKB-SubCell"/>
</dbReference>
<feature type="transmembrane region" description="Helical" evidence="9">
    <location>
        <begin position="330"/>
        <end position="351"/>
    </location>
</feature>
<name>A0A1Y0IK14_9BACL</name>
<reference evidence="13" key="1">
    <citation type="submission" date="2017-05" db="EMBL/GenBank/DDBJ databases">
        <authorList>
            <person name="Sung H."/>
        </authorList>
    </citation>
    <scope>NUCLEOTIDE SEQUENCE [LARGE SCALE GENOMIC DNA]</scope>
    <source>
        <strain evidence="13">AR23208</strain>
    </source>
</reference>
<gene>
    <name evidence="12" type="ORF">CBW65_03225</name>
</gene>
<protein>
    <recommendedName>
        <fullName evidence="4">Vacuolar membrane protease</fullName>
    </recommendedName>
    <alternativeName>
        <fullName evidence="8">FXNA-related family protease 1</fullName>
    </alternativeName>
</protein>
<keyword evidence="10" id="KW-0732">Signal</keyword>
<feature type="transmembrane region" description="Helical" evidence="9">
    <location>
        <begin position="459"/>
        <end position="475"/>
    </location>
</feature>
<dbReference type="EMBL" id="CP021434">
    <property type="protein sequence ID" value="ARU60176.1"/>
    <property type="molecule type" value="Genomic_DNA"/>
</dbReference>
<comment type="similarity">
    <text evidence="3">Belongs to the peptidase M28 family.</text>
</comment>
<evidence type="ECO:0000256" key="5">
    <source>
        <dbReference type="ARBA" id="ARBA00022554"/>
    </source>
</evidence>
<dbReference type="KEGG" id="tum:CBW65_03225"/>
<proteinExistence type="inferred from homology"/>
<evidence type="ECO:0000256" key="3">
    <source>
        <dbReference type="ARBA" id="ARBA00010918"/>
    </source>
</evidence>
<evidence type="ECO:0000256" key="1">
    <source>
        <dbReference type="ARBA" id="ARBA00003273"/>
    </source>
</evidence>
<keyword evidence="5" id="KW-0926">Vacuole</keyword>
<dbReference type="PANTHER" id="PTHR12147">
    <property type="entry name" value="METALLOPEPTIDASE M28 FAMILY MEMBER"/>
    <property type="match status" value="1"/>
</dbReference>
<keyword evidence="13" id="KW-1185">Reference proteome</keyword>
<dbReference type="GO" id="GO:0008235">
    <property type="term" value="F:metalloexopeptidase activity"/>
    <property type="evidence" value="ECO:0007669"/>
    <property type="project" value="InterPro"/>
</dbReference>
<dbReference type="Proteomes" id="UP000195437">
    <property type="component" value="Chromosome"/>
</dbReference>
<feature type="signal peptide" evidence="10">
    <location>
        <begin position="1"/>
        <end position="28"/>
    </location>
</feature>
<keyword evidence="6 9" id="KW-1133">Transmembrane helix</keyword>
<sequence length="760" mass="82549">MKNNILRSLLVLLILSAAVFFGLNQVSAPDVLPADGPADQFSSERAVKHVEQIAAVPHPTGSPENAKVRDYLLDELKALGIEGQVQEADSARYTHGSVYSGHIQNVIGRLEGTADGGKAVLIAAHYDSVATAPGASDDGAAVGAMLETLRALKEGPQLKHDVIFLFTDGEEAGLLGANAFVKEHPWAKDVGLVLNFEARGYKGPSFMFETSDGNSFIMNEFTKAAEHPVANSMLYDMYKLLPNDTDLTVFKGADMNGLNFAYAIGLNAYHNRIDTVETMDPESLQHHGSYMLSLTKHFGMLDSLDNTGTGQNQVYFNVFKHVLVDYSQTWVIPITAVVSIMFLFVLITGLRSGVLRAGGLLKGFLGFLLAIAVTGGVAMGVWMLVNALQPDMTYNLVNDPDFFNVYSWGFALLSIAVFSGLYIWIRRWSTAANLMGGSIILFWLLTLAVTFLLPGGSYLFAWPLFFSLIGWYLLIKSPDGEIKTLKDAVIQTLLAVPAVLLFAPIVYLVLVLVSLSLAGVVFALLAIMMGLLVPHVLSLMSVRTWRFPTAMVASALVIFLVSGFALDISEQNPTYASVIYGKNDDSGKAVFATATPLDDPWLEQFLTTDPKSGPLSEVLHPLFQRNYMYADAPEVKEAAPKLEVLSDKTDGDVRTLSLKITSQRGAREISVSAMTGSPIIGGSVWGKTFEAEGLPFILNYDSAPERGLELTLQIKPAGKVTLNVEDTSYGFPNVAGKSYTDSPDTIMAMKRVLITKKHDL</sequence>
<feature type="domain" description="Peptidase M28" evidence="11">
    <location>
        <begin position="105"/>
        <end position="294"/>
    </location>
</feature>
<comment type="subcellular location">
    <subcellularLocation>
        <location evidence="2">Vacuole membrane</location>
        <topology evidence="2">Multi-pass membrane protein</topology>
    </subcellularLocation>
</comment>
<comment type="function">
    <text evidence="1">May be involved in vacuolar sorting and osmoregulation.</text>
</comment>
<feature type="transmembrane region" description="Helical" evidence="9">
    <location>
        <begin position="432"/>
        <end position="453"/>
    </location>
</feature>
<feature type="chain" id="PRO_5012168907" description="Vacuolar membrane protease" evidence="10">
    <location>
        <begin position="29"/>
        <end position="760"/>
    </location>
</feature>
<dbReference type="AlphaFoldDB" id="A0A1Y0IK14"/>
<dbReference type="Gene3D" id="3.40.630.10">
    <property type="entry name" value="Zn peptidases"/>
    <property type="match status" value="1"/>
</dbReference>
<dbReference type="GO" id="GO:0006508">
    <property type="term" value="P:proteolysis"/>
    <property type="evidence" value="ECO:0007669"/>
    <property type="project" value="InterPro"/>
</dbReference>
<feature type="transmembrane region" description="Helical" evidence="9">
    <location>
        <begin position="545"/>
        <end position="566"/>
    </location>
</feature>
<dbReference type="RefSeq" id="WP_087455564.1">
    <property type="nucleotide sequence ID" value="NZ_CP021434.1"/>
</dbReference>
<evidence type="ECO:0000256" key="2">
    <source>
        <dbReference type="ARBA" id="ARBA00004128"/>
    </source>
</evidence>
<keyword evidence="9" id="KW-0812">Transmembrane</keyword>
<evidence type="ECO:0000256" key="10">
    <source>
        <dbReference type="SAM" id="SignalP"/>
    </source>
</evidence>
<evidence type="ECO:0000313" key="13">
    <source>
        <dbReference type="Proteomes" id="UP000195437"/>
    </source>
</evidence>
<feature type="transmembrane region" description="Helical" evidence="9">
    <location>
        <begin position="405"/>
        <end position="425"/>
    </location>
</feature>